<feature type="compositionally biased region" description="Polar residues" evidence="7">
    <location>
        <begin position="60"/>
        <end position="72"/>
    </location>
</feature>
<dbReference type="CDD" id="cd12148">
    <property type="entry name" value="fungal_TF_MHR"/>
    <property type="match status" value="1"/>
</dbReference>
<proteinExistence type="predicted"/>
<keyword evidence="3" id="KW-0805">Transcription regulation</keyword>
<keyword evidence="6" id="KW-0539">Nucleus</keyword>
<dbReference type="InterPro" id="IPR051711">
    <property type="entry name" value="Stress_Response_Reg"/>
</dbReference>
<dbReference type="GO" id="GO:0045944">
    <property type="term" value="P:positive regulation of transcription by RNA polymerase II"/>
    <property type="evidence" value="ECO:0007669"/>
    <property type="project" value="TreeGrafter"/>
</dbReference>
<name>A0AA43TWH7_9LECA</name>
<keyword evidence="9" id="KW-1185">Reference proteome</keyword>
<dbReference type="EMBL" id="JAPUFD010000004">
    <property type="protein sequence ID" value="MDI1486887.1"/>
    <property type="molecule type" value="Genomic_DNA"/>
</dbReference>
<keyword evidence="4" id="KW-0238">DNA-binding</keyword>
<feature type="region of interest" description="Disordered" evidence="7">
    <location>
        <begin position="129"/>
        <end position="170"/>
    </location>
</feature>
<comment type="caution">
    <text evidence="8">The sequence shown here is derived from an EMBL/GenBank/DDBJ whole genome shotgun (WGS) entry which is preliminary data.</text>
</comment>
<evidence type="ECO:0000256" key="6">
    <source>
        <dbReference type="ARBA" id="ARBA00023242"/>
    </source>
</evidence>
<feature type="compositionally biased region" description="Low complexity" evidence="7">
    <location>
        <begin position="143"/>
        <end position="154"/>
    </location>
</feature>
<evidence type="ECO:0000256" key="3">
    <source>
        <dbReference type="ARBA" id="ARBA00023015"/>
    </source>
</evidence>
<evidence type="ECO:0000313" key="8">
    <source>
        <dbReference type="EMBL" id="MDI1486887.1"/>
    </source>
</evidence>
<sequence length="257" mass="28491">MPSNRRRNPAPQYIEGLELKLQRAETIIRSVMPDVNLDDPSLDTALPPHIATYTKHEDSSTVSPGRPTQWSQHHPLPAASETEKDSMLESMVENTGTLDIDDDGHWDFHGHSSGRAFLGRMREQFGTLMGKPNEYSMPSAKAQSDSPSNPSQSPAFSVQSPTGFKSPNTSDLPPKDVARCLCENALDDACAILRFIHQPTFYAMFDRIYDTPSEDLNSEELRFLPLFYSALALGTLFSTAEQSPLMTNGFQNAIQQG</sequence>
<keyword evidence="5" id="KW-0804">Transcription</keyword>
<keyword evidence="2" id="KW-0862">Zinc</keyword>
<dbReference type="PANTHER" id="PTHR47540:SF1">
    <property type="entry name" value="ACTIVATOR OF STRESS GENES 1-RELATED"/>
    <property type="match status" value="1"/>
</dbReference>
<evidence type="ECO:0000256" key="1">
    <source>
        <dbReference type="ARBA" id="ARBA00004123"/>
    </source>
</evidence>
<dbReference type="GO" id="GO:0043565">
    <property type="term" value="F:sequence-specific DNA binding"/>
    <property type="evidence" value="ECO:0007669"/>
    <property type="project" value="TreeGrafter"/>
</dbReference>
<dbReference type="GO" id="GO:0005634">
    <property type="term" value="C:nucleus"/>
    <property type="evidence" value="ECO:0007669"/>
    <property type="project" value="UniProtKB-SubCell"/>
</dbReference>
<feature type="region of interest" description="Disordered" evidence="7">
    <location>
        <begin position="53"/>
        <end position="89"/>
    </location>
</feature>
<evidence type="ECO:0000313" key="9">
    <source>
        <dbReference type="Proteomes" id="UP001161017"/>
    </source>
</evidence>
<accession>A0AA43TWH7</accession>
<organism evidence="8 9">
    <name type="scientific">Ramalina farinacea</name>
    <dbReference type="NCBI Taxonomy" id="258253"/>
    <lineage>
        <taxon>Eukaryota</taxon>
        <taxon>Fungi</taxon>
        <taxon>Dikarya</taxon>
        <taxon>Ascomycota</taxon>
        <taxon>Pezizomycotina</taxon>
        <taxon>Lecanoromycetes</taxon>
        <taxon>OSLEUM clade</taxon>
        <taxon>Lecanoromycetidae</taxon>
        <taxon>Lecanorales</taxon>
        <taxon>Lecanorineae</taxon>
        <taxon>Ramalinaceae</taxon>
        <taxon>Ramalina</taxon>
    </lineage>
</organism>
<evidence type="ECO:0000256" key="7">
    <source>
        <dbReference type="SAM" id="MobiDB-lite"/>
    </source>
</evidence>
<dbReference type="PANTHER" id="PTHR47540">
    <property type="entry name" value="THIAMINE REPRESSIBLE GENES REGULATORY PROTEIN THI5"/>
    <property type="match status" value="1"/>
</dbReference>
<gene>
    <name evidence="8" type="primary">GIN1_1</name>
    <name evidence="8" type="ORF">OHK93_006149</name>
</gene>
<evidence type="ECO:0000256" key="5">
    <source>
        <dbReference type="ARBA" id="ARBA00023163"/>
    </source>
</evidence>
<comment type="subcellular location">
    <subcellularLocation>
        <location evidence="1">Nucleus</location>
    </subcellularLocation>
</comment>
<feature type="compositionally biased region" description="Polar residues" evidence="7">
    <location>
        <begin position="155"/>
        <end position="170"/>
    </location>
</feature>
<protein>
    <submittedName>
        <fullName evidence="8">Gypsy retrotransposon integrase-like protein 1</fullName>
    </submittedName>
</protein>
<reference evidence="8" key="1">
    <citation type="journal article" date="2023" name="Genome Biol. Evol.">
        <title>First Whole Genome Sequence and Flow Cytometry Genome Size Data for the Lichen-Forming Fungus Ramalina farinacea (Ascomycota).</title>
        <authorList>
            <person name="Llewellyn T."/>
            <person name="Mian S."/>
            <person name="Hill R."/>
            <person name="Leitch I.J."/>
            <person name="Gaya E."/>
        </authorList>
    </citation>
    <scope>NUCLEOTIDE SEQUENCE</scope>
    <source>
        <strain evidence="8">LIQ254RAFAR</strain>
    </source>
</reference>
<dbReference type="AlphaFoldDB" id="A0AA43TWH7"/>
<evidence type="ECO:0000256" key="2">
    <source>
        <dbReference type="ARBA" id="ARBA00022833"/>
    </source>
</evidence>
<evidence type="ECO:0000256" key="4">
    <source>
        <dbReference type="ARBA" id="ARBA00023125"/>
    </source>
</evidence>
<dbReference type="Proteomes" id="UP001161017">
    <property type="component" value="Unassembled WGS sequence"/>
</dbReference>